<reference evidence="2" key="1">
    <citation type="journal article" date="2023" name="G3 (Bethesda)">
        <title>Genome assembly and association tests identify interacting loci associated with vigor, precocity, and sex in interspecific pistachio rootstocks.</title>
        <authorList>
            <person name="Palmer W."/>
            <person name="Jacygrad E."/>
            <person name="Sagayaradj S."/>
            <person name="Cavanaugh K."/>
            <person name="Han R."/>
            <person name="Bertier L."/>
            <person name="Beede B."/>
            <person name="Kafkas S."/>
            <person name="Golino D."/>
            <person name="Preece J."/>
            <person name="Michelmore R."/>
        </authorList>
    </citation>
    <scope>NUCLEOTIDE SEQUENCE [LARGE SCALE GENOMIC DNA]</scope>
</reference>
<dbReference type="Proteomes" id="UP001164250">
    <property type="component" value="Chromosome 7"/>
</dbReference>
<name>A0ACC1B2Q0_9ROSI</name>
<organism evidence="1 2">
    <name type="scientific">Pistacia atlantica</name>
    <dbReference type="NCBI Taxonomy" id="434234"/>
    <lineage>
        <taxon>Eukaryota</taxon>
        <taxon>Viridiplantae</taxon>
        <taxon>Streptophyta</taxon>
        <taxon>Embryophyta</taxon>
        <taxon>Tracheophyta</taxon>
        <taxon>Spermatophyta</taxon>
        <taxon>Magnoliopsida</taxon>
        <taxon>eudicotyledons</taxon>
        <taxon>Gunneridae</taxon>
        <taxon>Pentapetalae</taxon>
        <taxon>rosids</taxon>
        <taxon>malvids</taxon>
        <taxon>Sapindales</taxon>
        <taxon>Anacardiaceae</taxon>
        <taxon>Pistacia</taxon>
    </lineage>
</organism>
<evidence type="ECO:0000313" key="1">
    <source>
        <dbReference type="EMBL" id="KAJ0093201.1"/>
    </source>
</evidence>
<proteinExistence type="predicted"/>
<comment type="caution">
    <text evidence="1">The sequence shown here is derived from an EMBL/GenBank/DDBJ whole genome shotgun (WGS) entry which is preliminary data.</text>
</comment>
<keyword evidence="2" id="KW-1185">Reference proteome</keyword>
<sequence>MASDAHVLAQQHIWAAVTAQYKNQVFICTNWDVFTWKSTWKVASEVYEVEFVAFDEFDFVGMMKQKGNVWDEIVEKEWTIQD</sequence>
<gene>
    <name evidence="1" type="ORF">Patl1_24932</name>
</gene>
<evidence type="ECO:0000313" key="2">
    <source>
        <dbReference type="Proteomes" id="UP001164250"/>
    </source>
</evidence>
<protein>
    <submittedName>
        <fullName evidence="1">Uncharacterized protein</fullName>
    </submittedName>
</protein>
<accession>A0ACC1B2Q0</accession>
<dbReference type="EMBL" id="CM047903">
    <property type="protein sequence ID" value="KAJ0093201.1"/>
    <property type="molecule type" value="Genomic_DNA"/>
</dbReference>